<dbReference type="Proteomes" id="UP001500622">
    <property type="component" value="Unassembled WGS sequence"/>
</dbReference>
<dbReference type="SMART" id="SM00422">
    <property type="entry name" value="HTH_MERR"/>
    <property type="match status" value="1"/>
</dbReference>
<feature type="domain" description="HTH merR-type" evidence="2">
    <location>
        <begin position="1"/>
        <end position="68"/>
    </location>
</feature>
<dbReference type="PANTHER" id="PTHR30204">
    <property type="entry name" value="REDOX-CYCLING DRUG-SENSING TRANSCRIPTIONAL ACTIVATOR SOXR"/>
    <property type="match status" value="1"/>
</dbReference>
<protein>
    <submittedName>
        <fullName evidence="3">MerR family transcriptional regulator</fullName>
    </submittedName>
</protein>
<dbReference type="EMBL" id="BAABGN010000013">
    <property type="protein sequence ID" value="GAA4432161.1"/>
    <property type="molecule type" value="Genomic_DNA"/>
</dbReference>
<dbReference type="Gene3D" id="1.10.1660.10">
    <property type="match status" value="1"/>
</dbReference>
<accession>A0ABP8LPM3</accession>
<gene>
    <name evidence="3" type="ORF">GCM10023169_37630</name>
</gene>
<dbReference type="PRINTS" id="PR00040">
    <property type="entry name" value="HTHMERR"/>
</dbReference>
<dbReference type="Pfam" id="PF13411">
    <property type="entry name" value="MerR_1"/>
    <property type="match status" value="1"/>
</dbReference>
<dbReference type="InterPro" id="IPR009061">
    <property type="entry name" value="DNA-bd_dom_put_sf"/>
</dbReference>
<reference evidence="4" key="1">
    <citation type="journal article" date="2019" name="Int. J. Syst. Evol. Microbiol.">
        <title>The Global Catalogue of Microorganisms (GCM) 10K type strain sequencing project: providing services to taxonomists for standard genome sequencing and annotation.</title>
        <authorList>
            <consortium name="The Broad Institute Genomics Platform"/>
            <consortium name="The Broad Institute Genome Sequencing Center for Infectious Disease"/>
            <person name="Wu L."/>
            <person name="Ma J."/>
        </authorList>
    </citation>
    <scope>NUCLEOTIDE SEQUENCE [LARGE SCALE GENOMIC DNA]</scope>
    <source>
        <strain evidence="4">JCM 17810</strain>
    </source>
</reference>
<keyword evidence="1" id="KW-0238">DNA-binding</keyword>
<evidence type="ECO:0000313" key="4">
    <source>
        <dbReference type="Proteomes" id="UP001500622"/>
    </source>
</evidence>
<evidence type="ECO:0000256" key="1">
    <source>
        <dbReference type="ARBA" id="ARBA00023125"/>
    </source>
</evidence>
<dbReference type="InterPro" id="IPR000551">
    <property type="entry name" value="MerR-type_HTH_dom"/>
</dbReference>
<dbReference type="PROSITE" id="PS00552">
    <property type="entry name" value="HTH_MERR_1"/>
    <property type="match status" value="1"/>
</dbReference>
<dbReference type="InterPro" id="IPR047057">
    <property type="entry name" value="MerR_fam"/>
</dbReference>
<dbReference type="SUPFAM" id="SSF46955">
    <property type="entry name" value="Putative DNA-binding domain"/>
    <property type="match status" value="1"/>
</dbReference>
<dbReference type="PROSITE" id="PS50937">
    <property type="entry name" value="HTH_MERR_2"/>
    <property type="match status" value="1"/>
</dbReference>
<evidence type="ECO:0000313" key="3">
    <source>
        <dbReference type="EMBL" id="GAA4432161.1"/>
    </source>
</evidence>
<name>A0ABP8LPM3_9MICO</name>
<organism evidence="3 4">
    <name type="scientific">Georgenia halophila</name>
    <dbReference type="NCBI Taxonomy" id="620889"/>
    <lineage>
        <taxon>Bacteria</taxon>
        <taxon>Bacillati</taxon>
        <taxon>Actinomycetota</taxon>
        <taxon>Actinomycetes</taxon>
        <taxon>Micrococcales</taxon>
        <taxon>Bogoriellaceae</taxon>
        <taxon>Georgenia</taxon>
    </lineage>
</organism>
<evidence type="ECO:0000259" key="2">
    <source>
        <dbReference type="PROSITE" id="PS50937"/>
    </source>
</evidence>
<dbReference type="RefSeq" id="WP_345218398.1">
    <property type="nucleotide sequence ID" value="NZ_BAABGN010000013.1"/>
</dbReference>
<dbReference type="PANTHER" id="PTHR30204:SF97">
    <property type="entry name" value="MERR FAMILY REGULATORY PROTEIN"/>
    <property type="match status" value="1"/>
</dbReference>
<keyword evidence="4" id="KW-1185">Reference proteome</keyword>
<comment type="caution">
    <text evidence="3">The sequence shown here is derived from an EMBL/GenBank/DDBJ whole genome shotgun (WGS) entry which is preliminary data.</text>
</comment>
<proteinExistence type="predicted"/>
<sequence length="126" mass="14241">MKIGELSRRTGVAPRLLRYYEQQGLITAGRAENGYREYIEDDVARVQRVASLVRSGVPTRLVRAILDLEGIRSAELAQTCTRSLAEQLATELTELDERIACLTKSRNTIHDFLTSTRHSELVKTPR</sequence>